<dbReference type="Pfam" id="PF00005">
    <property type="entry name" value="ABC_tran"/>
    <property type="match status" value="1"/>
</dbReference>
<dbReference type="EMBL" id="JAJHJB010000020">
    <property type="protein sequence ID" value="MCC5466589.1"/>
    <property type="molecule type" value="Genomic_DNA"/>
</dbReference>
<dbReference type="PANTHER" id="PTHR43423">
    <property type="entry name" value="ABC TRANSPORTER I FAMILY MEMBER 17"/>
    <property type="match status" value="1"/>
</dbReference>
<dbReference type="InterPro" id="IPR017871">
    <property type="entry name" value="ABC_transporter-like_CS"/>
</dbReference>
<dbReference type="InterPro" id="IPR027417">
    <property type="entry name" value="P-loop_NTPase"/>
</dbReference>
<evidence type="ECO:0000259" key="4">
    <source>
        <dbReference type="PROSITE" id="PS50893"/>
    </source>
</evidence>
<dbReference type="PANTHER" id="PTHR43423:SF1">
    <property type="entry name" value="ABC TRANSPORTER I FAMILY MEMBER 17"/>
    <property type="match status" value="1"/>
</dbReference>
<evidence type="ECO:0000256" key="1">
    <source>
        <dbReference type="ARBA" id="ARBA00022448"/>
    </source>
</evidence>
<evidence type="ECO:0000256" key="2">
    <source>
        <dbReference type="ARBA" id="ARBA00022741"/>
    </source>
</evidence>
<dbReference type="PROSITE" id="PS50893">
    <property type="entry name" value="ABC_TRANSPORTER_2"/>
    <property type="match status" value="1"/>
</dbReference>
<keyword evidence="2" id="KW-0547">Nucleotide-binding</keyword>
<dbReference type="SMART" id="SM00382">
    <property type="entry name" value="AAA"/>
    <property type="match status" value="1"/>
</dbReference>
<gene>
    <name evidence="5" type="ORF">LMF89_14665</name>
</gene>
<evidence type="ECO:0000313" key="6">
    <source>
        <dbReference type="Proteomes" id="UP001165492"/>
    </source>
</evidence>
<accession>A0ABS8HVP3</accession>
<dbReference type="PROSITE" id="PS00211">
    <property type="entry name" value="ABC_TRANSPORTER_1"/>
    <property type="match status" value="1"/>
</dbReference>
<proteinExistence type="predicted"/>
<keyword evidence="3 5" id="KW-0067">ATP-binding</keyword>
<dbReference type="Proteomes" id="UP001165492">
    <property type="component" value="Unassembled WGS sequence"/>
</dbReference>
<dbReference type="InterPro" id="IPR003439">
    <property type="entry name" value="ABC_transporter-like_ATP-bd"/>
</dbReference>
<dbReference type="RefSeq" id="WP_229535721.1">
    <property type="nucleotide sequence ID" value="NZ_JAJHJB010000020.1"/>
</dbReference>
<evidence type="ECO:0000313" key="5">
    <source>
        <dbReference type="EMBL" id="MCC5466589.1"/>
    </source>
</evidence>
<sequence>MMNIMECKNIQLIKNNQTILHDISFSIEAGDSIGIIGPSGSGKSSLFRLLNLLISPTQGEILYKNRNIRDYAPMELRRSVSYILQKTYLFGTTVQENLLYPYQLLNQKPDFHVIRNYLDKANLSINTLEKKNTALSGGEQQRIALIRSLLIKPEIILLDEVTAALDEENTLLIEKLVTDEQEAHHLTLLFVTHNTSQAKRLAKKILYLDAGAIDFWGTAADYFSLKGERDE</sequence>
<protein>
    <submittedName>
        <fullName evidence="5">ATP-binding cassette domain-containing protein</fullName>
    </submittedName>
</protein>
<keyword evidence="6" id="KW-1185">Reference proteome</keyword>
<dbReference type="GO" id="GO:0005524">
    <property type="term" value="F:ATP binding"/>
    <property type="evidence" value="ECO:0007669"/>
    <property type="project" value="UniProtKB-KW"/>
</dbReference>
<dbReference type="SUPFAM" id="SSF52540">
    <property type="entry name" value="P-loop containing nucleoside triphosphate hydrolases"/>
    <property type="match status" value="1"/>
</dbReference>
<keyword evidence="1" id="KW-0813">Transport</keyword>
<reference evidence="5" key="1">
    <citation type="submission" date="2021-11" db="EMBL/GenBank/DDBJ databases">
        <title>Description of a new species Pelosinus isolated from the bottom sediments of Lake Baikal.</title>
        <authorList>
            <person name="Zakharyuk A."/>
        </authorList>
    </citation>
    <scope>NUCLEOTIDE SEQUENCE</scope>
    <source>
        <strain evidence="5">Bkl1</strain>
    </source>
</reference>
<comment type="caution">
    <text evidence="5">The sequence shown here is derived from an EMBL/GenBank/DDBJ whole genome shotgun (WGS) entry which is preliminary data.</text>
</comment>
<evidence type="ECO:0000256" key="3">
    <source>
        <dbReference type="ARBA" id="ARBA00022840"/>
    </source>
</evidence>
<organism evidence="5 6">
    <name type="scientific">Pelosinus baikalensis</name>
    <dbReference type="NCBI Taxonomy" id="2892015"/>
    <lineage>
        <taxon>Bacteria</taxon>
        <taxon>Bacillati</taxon>
        <taxon>Bacillota</taxon>
        <taxon>Negativicutes</taxon>
        <taxon>Selenomonadales</taxon>
        <taxon>Sporomusaceae</taxon>
        <taxon>Pelosinus</taxon>
    </lineage>
</organism>
<name>A0ABS8HVP3_9FIRM</name>
<dbReference type="InterPro" id="IPR003593">
    <property type="entry name" value="AAA+_ATPase"/>
</dbReference>
<feature type="domain" description="ABC transporter" evidence="4">
    <location>
        <begin position="5"/>
        <end position="231"/>
    </location>
</feature>
<dbReference type="Gene3D" id="3.40.50.300">
    <property type="entry name" value="P-loop containing nucleotide triphosphate hydrolases"/>
    <property type="match status" value="1"/>
</dbReference>